<protein>
    <submittedName>
        <fullName evidence="2">Uncharacterized protein</fullName>
    </submittedName>
</protein>
<proteinExistence type="predicted"/>
<dbReference type="Proteomes" id="UP000178666">
    <property type="component" value="Chromosome"/>
</dbReference>
<dbReference type="EMBL" id="CP014352">
    <property type="protein sequence ID" value="AMS06181.1"/>
    <property type="molecule type" value="Genomic_DNA"/>
</dbReference>
<dbReference type="EMBL" id="CP015970">
    <property type="protein sequence ID" value="AOZ47641.1"/>
    <property type="molecule type" value="Genomic_DNA"/>
</dbReference>
<name>A0AAC8YGC7_9ACTN</name>
<keyword evidence="5" id="KW-1185">Reference proteome</keyword>
<dbReference type="Proteomes" id="UP000075221">
    <property type="component" value="Chromosome"/>
</dbReference>
<organism evidence="2 4">
    <name type="scientific">Acidipropionibacterium acidipropionici</name>
    <dbReference type="NCBI Taxonomy" id="1748"/>
    <lineage>
        <taxon>Bacteria</taxon>
        <taxon>Bacillati</taxon>
        <taxon>Actinomycetota</taxon>
        <taxon>Actinomycetes</taxon>
        <taxon>Propionibacteriales</taxon>
        <taxon>Propionibacteriaceae</taxon>
        <taxon>Acidipropionibacterium</taxon>
    </lineage>
</organism>
<gene>
    <name evidence="3" type="ORF">A8L58_14210</name>
    <name evidence="2" type="ORF">AXH35_12760</name>
</gene>
<evidence type="ECO:0000313" key="3">
    <source>
        <dbReference type="EMBL" id="AOZ47641.1"/>
    </source>
</evidence>
<evidence type="ECO:0000313" key="5">
    <source>
        <dbReference type="Proteomes" id="UP000178666"/>
    </source>
</evidence>
<sequence>MAVGTLMTVYEARTWVDTDGVWTIEVPELTSPSPDGTPVPATGAATSWSGVEPSARDLIAAWVDAEPSDVQVEVHVVVPDIVIELWNEGHHLEEQARRDLDRAARIRRHAATLARDGVGDAERDCWGDWWRIFV</sequence>
<evidence type="ECO:0000313" key="4">
    <source>
        <dbReference type="Proteomes" id="UP000075221"/>
    </source>
</evidence>
<reference evidence="2 4" key="2">
    <citation type="submission" date="2016-02" db="EMBL/GenBank/DDBJ databases">
        <title>Complete Genome Sequence of Propionibacterium acidipropionici ATCC 55737.</title>
        <authorList>
            <person name="Luna Flores C.H."/>
            <person name="Nielsen L.K."/>
            <person name="Marcellin E."/>
        </authorList>
    </citation>
    <scope>NUCLEOTIDE SEQUENCE [LARGE SCALE GENOMIC DNA]</scope>
    <source>
        <strain evidence="2 4">ATCC 55737</strain>
    </source>
</reference>
<evidence type="ECO:0000256" key="1">
    <source>
        <dbReference type="SAM" id="MobiDB-lite"/>
    </source>
</evidence>
<evidence type="ECO:0000313" key="2">
    <source>
        <dbReference type="EMBL" id="AMS06181.1"/>
    </source>
</evidence>
<accession>A0AAC8YGC7</accession>
<reference evidence="3 5" key="1">
    <citation type="journal article" date="2016" name="Plant Dis.">
        <title>Improved production of propionic acid using genome shuffling.</title>
        <authorList>
            <person name="Luna-Flores C.H."/>
            <person name="Palfreyman R.W."/>
            <person name="Kromer J.O."/>
            <person name="Nielsen L.K."/>
            <person name="Marcellin E."/>
        </authorList>
    </citation>
    <scope>NUCLEOTIDE SEQUENCE [LARGE SCALE GENOMIC DNA]</scope>
    <source>
        <strain evidence="3 5">F3E8</strain>
    </source>
</reference>
<dbReference type="AlphaFoldDB" id="A0AAC8YGC7"/>
<feature type="region of interest" description="Disordered" evidence="1">
    <location>
        <begin position="28"/>
        <end position="49"/>
    </location>
</feature>